<feature type="chain" id="PRO_5046507940" evidence="1">
    <location>
        <begin position="23"/>
        <end position="161"/>
    </location>
</feature>
<gene>
    <name evidence="2" type="ORF">PQU92_16630</name>
</gene>
<proteinExistence type="predicted"/>
<name>A0ABT5HXW3_9CAUL</name>
<dbReference type="RefSeq" id="WP_272749391.1">
    <property type="nucleotide sequence ID" value="NZ_JAQQKX010000017.1"/>
</dbReference>
<evidence type="ECO:0000256" key="1">
    <source>
        <dbReference type="SAM" id="SignalP"/>
    </source>
</evidence>
<accession>A0ABT5HXW3</accession>
<keyword evidence="1" id="KW-0732">Signal</keyword>
<keyword evidence="3" id="KW-1185">Reference proteome</keyword>
<organism evidence="2 3">
    <name type="scientific">Asticcacaulis aquaticus</name>
    <dbReference type="NCBI Taxonomy" id="2984212"/>
    <lineage>
        <taxon>Bacteria</taxon>
        <taxon>Pseudomonadati</taxon>
        <taxon>Pseudomonadota</taxon>
        <taxon>Alphaproteobacteria</taxon>
        <taxon>Caulobacterales</taxon>
        <taxon>Caulobacteraceae</taxon>
        <taxon>Asticcacaulis</taxon>
    </lineage>
</organism>
<feature type="signal peptide" evidence="1">
    <location>
        <begin position="1"/>
        <end position="22"/>
    </location>
</feature>
<comment type="caution">
    <text evidence="2">The sequence shown here is derived from an EMBL/GenBank/DDBJ whole genome shotgun (WGS) entry which is preliminary data.</text>
</comment>
<dbReference type="EMBL" id="JAQQKX010000017">
    <property type="protein sequence ID" value="MDC7684911.1"/>
    <property type="molecule type" value="Genomic_DNA"/>
</dbReference>
<protein>
    <submittedName>
        <fullName evidence="2">Uncharacterized protein</fullName>
    </submittedName>
</protein>
<dbReference type="Proteomes" id="UP001214854">
    <property type="component" value="Unassembled WGS sequence"/>
</dbReference>
<reference evidence="2 3" key="1">
    <citation type="submission" date="2023-01" db="EMBL/GenBank/DDBJ databases">
        <title>Novel species of the genus Asticcacaulis isolated from rivers.</title>
        <authorList>
            <person name="Lu H."/>
        </authorList>
    </citation>
    <scope>NUCLEOTIDE SEQUENCE [LARGE SCALE GENOMIC DNA]</scope>
    <source>
        <strain evidence="2 3">BYS171W</strain>
    </source>
</reference>
<evidence type="ECO:0000313" key="3">
    <source>
        <dbReference type="Proteomes" id="UP001214854"/>
    </source>
</evidence>
<evidence type="ECO:0000313" key="2">
    <source>
        <dbReference type="EMBL" id="MDC7684911.1"/>
    </source>
</evidence>
<sequence>MRAWIISLISLVLLGMSAQAHADDATLNAMTNKGWLCEGSWYNRSIPNNRLYFAFGIWAEPRPDNRLSGEAKMAYNLDGRSYSAMYRSGGFVFDNAEDGTGFYFEDFAITKKDDISSYDLQWIDHLKVSVKAVGKGANMYLEGYVLTRAGTQESLRCTTSG</sequence>